<protein>
    <submittedName>
        <fullName evidence="1">Uncharacterized protein</fullName>
    </submittedName>
</protein>
<comment type="caution">
    <text evidence="1">The sequence shown here is derived from an EMBL/GenBank/DDBJ whole genome shotgun (WGS) entry which is preliminary data.</text>
</comment>
<evidence type="ECO:0000313" key="2">
    <source>
        <dbReference type="Proteomes" id="UP001243330"/>
    </source>
</evidence>
<organism evidence="1 2">
    <name type="scientific">Colletotrichum chrysophilum</name>
    <dbReference type="NCBI Taxonomy" id="1836956"/>
    <lineage>
        <taxon>Eukaryota</taxon>
        <taxon>Fungi</taxon>
        <taxon>Dikarya</taxon>
        <taxon>Ascomycota</taxon>
        <taxon>Pezizomycotina</taxon>
        <taxon>Sordariomycetes</taxon>
        <taxon>Hypocreomycetidae</taxon>
        <taxon>Glomerellales</taxon>
        <taxon>Glomerellaceae</taxon>
        <taxon>Colletotrichum</taxon>
        <taxon>Colletotrichum gloeosporioides species complex</taxon>
    </lineage>
</organism>
<reference evidence="1" key="1">
    <citation type="submission" date="2023-01" db="EMBL/GenBank/DDBJ databases">
        <title>Colletotrichum chrysophilum M932 genome sequence.</title>
        <authorList>
            <person name="Baroncelli R."/>
        </authorList>
    </citation>
    <scope>NUCLEOTIDE SEQUENCE</scope>
    <source>
        <strain evidence="1">M932</strain>
    </source>
</reference>
<proteinExistence type="predicted"/>
<dbReference type="EMBL" id="JAQOWY010000032">
    <property type="protein sequence ID" value="KAK1854696.1"/>
    <property type="molecule type" value="Genomic_DNA"/>
</dbReference>
<dbReference type="Proteomes" id="UP001243330">
    <property type="component" value="Unassembled WGS sequence"/>
</dbReference>
<evidence type="ECO:0000313" key="1">
    <source>
        <dbReference type="EMBL" id="KAK1854696.1"/>
    </source>
</evidence>
<accession>A0AAD9AUA7</accession>
<dbReference type="AlphaFoldDB" id="A0AAD9AUA7"/>
<gene>
    <name evidence="1" type="ORF">CCHR01_02622</name>
</gene>
<keyword evidence="2" id="KW-1185">Reference proteome</keyword>
<name>A0AAD9AUA7_9PEZI</name>
<sequence length="217" mass="23599">MRSSPGLLAPAWQRLPACPTTSLVGLVLTPGPEPSRRSREFWLTEAVHSIDHGRHLSQETQTWHLIPSSVHQIFPHPFASFGPSPIPASIIHIDIGNTWLFLLLAHVERAFQTRGNFSSMRSAVFLGCRTRPCQAEPHGDDRLGHMLLGAIGPGPWCATAWPSSVQTKQGGLRACIRTRLAAAAVHFALPAAIGGLLHDSVRQALNKVAVRGQVWTS</sequence>